<feature type="domain" description="Retrotransposon Copia-like N-terminal" evidence="3">
    <location>
        <begin position="30"/>
        <end position="77"/>
    </location>
</feature>
<feature type="compositionally biased region" description="Low complexity" evidence="1">
    <location>
        <begin position="253"/>
        <end position="266"/>
    </location>
</feature>
<dbReference type="KEGG" id="rsz:108834036"/>
<dbReference type="PANTHER" id="PTHR37610:SF97">
    <property type="entry name" value="RETROTRANSPOSON GAG DOMAIN-CONTAINING PROTEIN"/>
    <property type="match status" value="1"/>
</dbReference>
<dbReference type="Pfam" id="PF14244">
    <property type="entry name" value="Retrotran_gag_3"/>
    <property type="match status" value="1"/>
</dbReference>
<evidence type="ECO:0000313" key="4">
    <source>
        <dbReference type="Proteomes" id="UP000504610"/>
    </source>
</evidence>
<evidence type="ECO:0000256" key="1">
    <source>
        <dbReference type="SAM" id="MobiDB-lite"/>
    </source>
</evidence>
<keyword evidence="4" id="KW-1185">Reference proteome</keyword>
<name>A0A9W3BYG4_RAPSA</name>
<reference evidence="5" key="2">
    <citation type="submission" date="2025-08" db="UniProtKB">
        <authorList>
            <consortium name="RefSeq"/>
        </authorList>
    </citation>
    <scope>IDENTIFICATION</scope>
    <source>
        <tissue evidence="5">Leaf</tissue>
    </source>
</reference>
<organism evidence="4 5">
    <name type="scientific">Raphanus sativus</name>
    <name type="common">Radish</name>
    <name type="synonym">Raphanus raphanistrum var. sativus</name>
    <dbReference type="NCBI Taxonomy" id="3726"/>
    <lineage>
        <taxon>Eukaryota</taxon>
        <taxon>Viridiplantae</taxon>
        <taxon>Streptophyta</taxon>
        <taxon>Embryophyta</taxon>
        <taxon>Tracheophyta</taxon>
        <taxon>Spermatophyta</taxon>
        <taxon>Magnoliopsida</taxon>
        <taxon>eudicotyledons</taxon>
        <taxon>Gunneridae</taxon>
        <taxon>Pentapetalae</taxon>
        <taxon>rosids</taxon>
        <taxon>malvids</taxon>
        <taxon>Brassicales</taxon>
        <taxon>Brassicaceae</taxon>
        <taxon>Brassiceae</taxon>
        <taxon>Raphanus</taxon>
    </lineage>
</organism>
<dbReference type="RefSeq" id="XP_056844302.1">
    <property type="nucleotide sequence ID" value="XM_056988322.1"/>
</dbReference>
<gene>
    <name evidence="5" type="primary">LOC108834036</name>
</gene>
<feature type="region of interest" description="Disordered" evidence="1">
    <location>
        <begin position="303"/>
        <end position="345"/>
    </location>
</feature>
<feature type="region of interest" description="Disordered" evidence="1">
    <location>
        <begin position="250"/>
        <end position="274"/>
    </location>
</feature>
<dbReference type="Proteomes" id="UP000504610">
    <property type="component" value="Chromosome 6"/>
</dbReference>
<evidence type="ECO:0000313" key="5">
    <source>
        <dbReference type="RefSeq" id="XP_056844302.1"/>
    </source>
</evidence>
<evidence type="ECO:0000259" key="3">
    <source>
        <dbReference type="Pfam" id="PF14244"/>
    </source>
</evidence>
<dbReference type="OrthoDB" id="1109238at2759"/>
<dbReference type="Pfam" id="PF03732">
    <property type="entry name" value="Retrotrans_gag"/>
    <property type="match status" value="1"/>
</dbReference>
<dbReference type="InterPro" id="IPR005162">
    <property type="entry name" value="Retrotrans_gag_dom"/>
</dbReference>
<evidence type="ECO:0000259" key="2">
    <source>
        <dbReference type="Pfam" id="PF03732"/>
    </source>
</evidence>
<dbReference type="AlphaFoldDB" id="A0A9W3BYG4"/>
<reference evidence="4" key="1">
    <citation type="journal article" date="2019" name="Database">
        <title>The radish genome database (RadishGD): an integrated information resource for radish genomics.</title>
        <authorList>
            <person name="Yu H.J."/>
            <person name="Baek S."/>
            <person name="Lee Y.J."/>
            <person name="Cho A."/>
            <person name="Mun J.H."/>
        </authorList>
    </citation>
    <scope>NUCLEOTIDE SEQUENCE [LARGE SCALE GENOMIC DNA]</scope>
    <source>
        <strain evidence="4">cv. WK10039</strain>
    </source>
</reference>
<dbReference type="GeneID" id="108834036"/>
<protein>
    <submittedName>
        <fullName evidence="5">Uncharacterized protein LOC108834036</fullName>
    </submittedName>
</protein>
<dbReference type="PANTHER" id="PTHR37610">
    <property type="entry name" value="CCHC-TYPE DOMAIN-CONTAINING PROTEIN"/>
    <property type="match status" value="1"/>
</dbReference>
<accession>A0A9W3BYG4</accession>
<sequence length="381" mass="42126">MAASSASTTTDTAGSITSGNLASTNPYYLHPSDNPGALITPVLLRGDNYSEWAVEFWNSLQAKQKIGFLDGTIQKPTTNPDLARWTSTNSMIVGWMRTSIDPQVRSTVSHVADASKLWESLKQRFSVKNSVRKHLVEDEITNCKQNGQTVLEYFGRLSKLWEEQQTFRSITPCTCDAATDLDKEREDAKIHKFLFGLDGVRFGSIRSLIIDEDPLPDLNIVYSRVIRAEQHLNNMRSVDVKQDAIGFSVKSDSTVPASSPSVSATPYRNRDANRSCTHCKRTGHEASECFLLHGYPEWFLEQQRSRGTSGPSNRGRGGRLSTSGGRGRGRATSAAAVNTAPTSTTTSDQISALINLLQTQQNQLSVDRLSGPFYEDPDWSR</sequence>
<proteinExistence type="predicted"/>
<feature type="domain" description="Retrotransposon gag" evidence="2">
    <location>
        <begin position="113"/>
        <end position="198"/>
    </location>
</feature>
<dbReference type="InterPro" id="IPR029472">
    <property type="entry name" value="Copia-like_N"/>
</dbReference>